<dbReference type="AlphaFoldDB" id="A0A6S6TMK5"/>
<name>A0A6S6TMK5_9BACT</name>
<organism evidence="1">
    <name type="scientific">uncultured Sulfurovum sp</name>
    <dbReference type="NCBI Taxonomy" id="269237"/>
    <lineage>
        <taxon>Bacteria</taxon>
        <taxon>Pseudomonadati</taxon>
        <taxon>Campylobacterota</taxon>
        <taxon>Epsilonproteobacteria</taxon>
        <taxon>Campylobacterales</taxon>
        <taxon>Sulfurovaceae</taxon>
        <taxon>Sulfurovum</taxon>
        <taxon>environmental samples</taxon>
    </lineage>
</organism>
<accession>A0A6S6TMK5</accession>
<sequence length="242" mass="28429">MLPFEYTLEVKKDEIEFVYEYGLKLYFEPIKVGDESILTKKGFRLLHPDEQSYVVVLEDGKILQFKAYSEDKYKITAIADKNGNRLNFMFDDRRNISYITTQDNRLFELEYKDVIQDTSTTLSAGKRKKQIIQKQTILKKVRRIKSVTEHIFKKTILSITDKAQGKKEEELLLTENGKLLYLQFHNKQLQAIASYPKAAQAEIEEKSKLKTQESEIQTLVSYNYSKEADLIEVKDRRDKKSF</sequence>
<gene>
    <name evidence="1" type="ORF">HELGO_WM26362</name>
</gene>
<evidence type="ECO:0000313" key="1">
    <source>
        <dbReference type="EMBL" id="CAA6822132.1"/>
    </source>
</evidence>
<proteinExistence type="predicted"/>
<reference evidence="1" key="1">
    <citation type="submission" date="2020-01" db="EMBL/GenBank/DDBJ databases">
        <authorList>
            <person name="Meier V. D."/>
            <person name="Meier V D."/>
        </authorList>
    </citation>
    <scope>NUCLEOTIDE SEQUENCE</scope>
    <source>
        <strain evidence="1">HLG_WM_MAG_06</strain>
    </source>
</reference>
<dbReference type="EMBL" id="CACVAP010000101">
    <property type="protein sequence ID" value="CAA6822132.1"/>
    <property type="molecule type" value="Genomic_DNA"/>
</dbReference>
<protein>
    <submittedName>
        <fullName evidence="1">Uncharacterized protein</fullName>
    </submittedName>
</protein>